<keyword evidence="2" id="KW-0503">Monooxygenase</keyword>
<sequence length="276" mass="29737">MFPSLEPVIQWAAHRFPDAKQRRAMSARSAVAAASRRLMEAWQESKAAAAGAGEAQGPAAGGAGSVFKSVIAQGFSFLAAGFETTSSALSIALYLLATHHEAAARLRAEVEGLPYTDAVVKETLRLHPGGTFLVRQARNDVDLGGGRVAPKGSLLCLATHALHHDPAQWPDPEAFRPERFLAPEGQGQGEAGAQLGPAHPGAYSPFGFGARMCVGHKLAMMVAKAVLLTLYRRYDFAVYDKQVTNFGYWHEELETLHPEDLLIYMTVGMVRCAPNR</sequence>
<dbReference type="Proteomes" id="UP000075714">
    <property type="component" value="Unassembled WGS sequence"/>
</dbReference>
<dbReference type="STRING" id="33097.A0A150GZM7"/>
<name>A0A150GZM7_GONPE</name>
<keyword evidence="4" id="KW-1185">Reference proteome</keyword>
<dbReference type="InterPro" id="IPR001128">
    <property type="entry name" value="Cyt_P450"/>
</dbReference>
<dbReference type="Gene3D" id="1.10.630.10">
    <property type="entry name" value="Cytochrome P450"/>
    <property type="match status" value="1"/>
</dbReference>
<dbReference type="InterPro" id="IPR036396">
    <property type="entry name" value="Cyt_P450_sf"/>
</dbReference>
<dbReference type="PANTHER" id="PTHR24301">
    <property type="entry name" value="THROMBOXANE-A SYNTHASE"/>
    <property type="match status" value="1"/>
</dbReference>
<evidence type="ECO:0000313" key="4">
    <source>
        <dbReference type="Proteomes" id="UP000075714"/>
    </source>
</evidence>
<keyword evidence="1 2" id="KW-0408">Iron</keyword>
<evidence type="ECO:0008006" key="5">
    <source>
        <dbReference type="Google" id="ProtNLM"/>
    </source>
</evidence>
<dbReference type="SUPFAM" id="SSF48264">
    <property type="entry name" value="Cytochrome P450"/>
    <property type="match status" value="1"/>
</dbReference>
<dbReference type="OrthoDB" id="540635at2759"/>
<dbReference type="Pfam" id="PF00067">
    <property type="entry name" value="p450"/>
    <property type="match status" value="1"/>
</dbReference>
<evidence type="ECO:0000256" key="2">
    <source>
        <dbReference type="RuleBase" id="RU000461"/>
    </source>
</evidence>
<proteinExistence type="inferred from homology"/>
<dbReference type="GO" id="GO:0004497">
    <property type="term" value="F:monooxygenase activity"/>
    <property type="evidence" value="ECO:0007669"/>
    <property type="project" value="UniProtKB-KW"/>
</dbReference>
<dbReference type="GO" id="GO:0020037">
    <property type="term" value="F:heme binding"/>
    <property type="evidence" value="ECO:0007669"/>
    <property type="project" value="InterPro"/>
</dbReference>
<dbReference type="PRINTS" id="PR00463">
    <property type="entry name" value="EP450I"/>
</dbReference>
<accession>A0A150GZM7</accession>
<organism evidence="3 4">
    <name type="scientific">Gonium pectorale</name>
    <name type="common">Green alga</name>
    <dbReference type="NCBI Taxonomy" id="33097"/>
    <lineage>
        <taxon>Eukaryota</taxon>
        <taxon>Viridiplantae</taxon>
        <taxon>Chlorophyta</taxon>
        <taxon>core chlorophytes</taxon>
        <taxon>Chlorophyceae</taxon>
        <taxon>CS clade</taxon>
        <taxon>Chlamydomonadales</taxon>
        <taxon>Volvocaceae</taxon>
        <taxon>Gonium</taxon>
    </lineage>
</organism>
<dbReference type="PROSITE" id="PS00086">
    <property type="entry name" value="CYTOCHROME_P450"/>
    <property type="match status" value="1"/>
</dbReference>
<dbReference type="AlphaFoldDB" id="A0A150GZM7"/>
<comment type="similarity">
    <text evidence="2">Belongs to the cytochrome P450 family.</text>
</comment>
<evidence type="ECO:0000256" key="1">
    <source>
        <dbReference type="PIRSR" id="PIRSR602401-1"/>
    </source>
</evidence>
<protein>
    <recommendedName>
        <fullName evidence="5">Cytochrome P450</fullName>
    </recommendedName>
</protein>
<comment type="cofactor">
    <cofactor evidence="1">
        <name>heme</name>
        <dbReference type="ChEBI" id="CHEBI:30413"/>
    </cofactor>
</comment>
<feature type="binding site" description="axial binding residue" evidence="1">
    <location>
        <position position="213"/>
    </location>
    <ligand>
        <name>heme</name>
        <dbReference type="ChEBI" id="CHEBI:30413"/>
    </ligand>
    <ligandPart>
        <name>Fe</name>
        <dbReference type="ChEBI" id="CHEBI:18248"/>
    </ligandPart>
</feature>
<reference evidence="4" key="1">
    <citation type="journal article" date="2016" name="Nat. Commun.">
        <title>The Gonium pectorale genome demonstrates co-option of cell cycle regulation during the evolution of multicellularity.</title>
        <authorList>
            <person name="Hanschen E.R."/>
            <person name="Marriage T.N."/>
            <person name="Ferris P.J."/>
            <person name="Hamaji T."/>
            <person name="Toyoda A."/>
            <person name="Fujiyama A."/>
            <person name="Neme R."/>
            <person name="Noguchi H."/>
            <person name="Minakuchi Y."/>
            <person name="Suzuki M."/>
            <person name="Kawai-Toyooka H."/>
            <person name="Smith D.R."/>
            <person name="Sparks H."/>
            <person name="Anderson J."/>
            <person name="Bakaric R."/>
            <person name="Luria V."/>
            <person name="Karger A."/>
            <person name="Kirschner M.W."/>
            <person name="Durand P.M."/>
            <person name="Michod R.E."/>
            <person name="Nozaki H."/>
            <person name="Olson B.J."/>
        </authorList>
    </citation>
    <scope>NUCLEOTIDE SEQUENCE [LARGE SCALE GENOMIC DNA]</scope>
    <source>
        <strain evidence="4">NIES-2863</strain>
    </source>
</reference>
<dbReference type="GO" id="GO:0005506">
    <property type="term" value="F:iron ion binding"/>
    <property type="evidence" value="ECO:0007669"/>
    <property type="project" value="InterPro"/>
</dbReference>
<dbReference type="PRINTS" id="PR00385">
    <property type="entry name" value="P450"/>
</dbReference>
<dbReference type="GO" id="GO:0016705">
    <property type="term" value="F:oxidoreductase activity, acting on paired donors, with incorporation or reduction of molecular oxygen"/>
    <property type="evidence" value="ECO:0007669"/>
    <property type="project" value="InterPro"/>
</dbReference>
<dbReference type="InterPro" id="IPR017972">
    <property type="entry name" value="Cyt_P450_CS"/>
</dbReference>
<comment type="caution">
    <text evidence="3">The sequence shown here is derived from an EMBL/GenBank/DDBJ whole genome shotgun (WGS) entry which is preliminary data.</text>
</comment>
<dbReference type="PANTHER" id="PTHR24301:SF2">
    <property type="entry name" value="THROMBOXANE-A SYNTHASE"/>
    <property type="match status" value="1"/>
</dbReference>
<gene>
    <name evidence="3" type="ORF">GPECTOR_4g850</name>
</gene>
<keyword evidence="1 2" id="KW-0349">Heme</keyword>
<dbReference type="InterPro" id="IPR002401">
    <property type="entry name" value="Cyt_P450_E_grp-I"/>
</dbReference>
<keyword evidence="1 2" id="KW-0479">Metal-binding</keyword>
<keyword evidence="2" id="KW-0560">Oxidoreductase</keyword>
<dbReference type="EMBL" id="LSYV01000005">
    <property type="protein sequence ID" value="KXZ54780.1"/>
    <property type="molecule type" value="Genomic_DNA"/>
</dbReference>
<evidence type="ECO:0000313" key="3">
    <source>
        <dbReference type="EMBL" id="KXZ54780.1"/>
    </source>
</evidence>